<dbReference type="RefSeq" id="WP_088860171.1">
    <property type="nucleotide sequence ID" value="NZ_CP022115.1"/>
</dbReference>
<feature type="domain" description="Surface-adhesin protein E-like" evidence="2">
    <location>
        <begin position="25"/>
        <end position="134"/>
    </location>
</feature>
<feature type="chain" id="PRO_5012693175" description="Surface-adhesin protein E-like domain-containing protein" evidence="1">
    <location>
        <begin position="21"/>
        <end position="143"/>
    </location>
</feature>
<accession>A0A248LGD9</accession>
<evidence type="ECO:0000259" key="2">
    <source>
        <dbReference type="Pfam" id="PF16747"/>
    </source>
</evidence>
<dbReference type="Proteomes" id="UP000197424">
    <property type="component" value="Chromosome"/>
</dbReference>
<gene>
    <name evidence="3" type="ORF">LHGZ1_0740</name>
</gene>
<feature type="signal peptide" evidence="1">
    <location>
        <begin position="1"/>
        <end position="20"/>
    </location>
</feature>
<proteinExistence type="predicted"/>
<name>A0A248LGD9_9NEIS</name>
<evidence type="ECO:0000256" key="1">
    <source>
        <dbReference type="SAM" id="SignalP"/>
    </source>
</evidence>
<dbReference type="EMBL" id="CP022115">
    <property type="protein sequence ID" value="ASJ23571.1"/>
    <property type="molecule type" value="Genomic_DNA"/>
</dbReference>
<dbReference type="InterPro" id="IPR031939">
    <property type="entry name" value="Adhesin_E-like"/>
</dbReference>
<dbReference type="OrthoDB" id="8613194at2"/>
<organism evidence="3 4">
    <name type="scientific">Laribacter hongkongensis</name>
    <dbReference type="NCBI Taxonomy" id="168471"/>
    <lineage>
        <taxon>Bacteria</taxon>
        <taxon>Pseudomonadati</taxon>
        <taxon>Pseudomonadota</taxon>
        <taxon>Betaproteobacteria</taxon>
        <taxon>Neisseriales</taxon>
        <taxon>Aquaspirillaceae</taxon>
        <taxon>Laribacter</taxon>
    </lineage>
</organism>
<dbReference type="Pfam" id="PF16747">
    <property type="entry name" value="Adhesin_E"/>
    <property type="match status" value="1"/>
</dbReference>
<protein>
    <recommendedName>
        <fullName evidence="2">Surface-adhesin protein E-like domain-containing protein</fullName>
    </recommendedName>
</protein>
<evidence type="ECO:0000313" key="4">
    <source>
        <dbReference type="Proteomes" id="UP000197424"/>
    </source>
</evidence>
<keyword evidence="1" id="KW-0732">Signal</keyword>
<evidence type="ECO:0000313" key="3">
    <source>
        <dbReference type="EMBL" id="ASJ23571.1"/>
    </source>
</evidence>
<reference evidence="4" key="1">
    <citation type="submission" date="2017-06" db="EMBL/GenBank/DDBJ databases">
        <title>Whole genome sequence of Laribacter hongkongensis LHGZ1.</title>
        <authorList>
            <person name="Chen D."/>
            <person name="Wu H."/>
            <person name="Chen J."/>
        </authorList>
    </citation>
    <scope>NUCLEOTIDE SEQUENCE [LARGE SCALE GENOMIC DNA]</scope>
    <source>
        <strain evidence="4">LHGZ1</strain>
    </source>
</reference>
<sequence>MIRRAGCLLALALLPAMAAAAEPVWMVYQRGPAVELALDRASFRWHGRLLQVAHRETFRKQQYEPALKVNYFARKNTVMLDCDNDRYAMIATDYLDQNGKVAWATMFPLPDHMWQFVKVEDGSMAAAMLDIACQTVRHPAYQN</sequence>
<dbReference type="AlphaFoldDB" id="A0A248LGD9"/>